<dbReference type="GO" id="GO:0003677">
    <property type="term" value="F:DNA binding"/>
    <property type="evidence" value="ECO:0007669"/>
    <property type="project" value="InterPro"/>
</dbReference>
<name>A0A9D1EBD1_9FIRM</name>
<feature type="domain" description="Wadjet protein JetD C-terminal" evidence="1">
    <location>
        <begin position="237"/>
        <end position="400"/>
    </location>
</feature>
<gene>
    <name evidence="2" type="ORF">IAA55_10430</name>
</gene>
<evidence type="ECO:0000259" key="1">
    <source>
        <dbReference type="Pfam" id="PF09983"/>
    </source>
</evidence>
<dbReference type="GO" id="GO:0005694">
    <property type="term" value="C:chromosome"/>
    <property type="evidence" value="ECO:0007669"/>
    <property type="project" value="InterPro"/>
</dbReference>
<dbReference type="Gene3D" id="3.40.1360.10">
    <property type="match status" value="1"/>
</dbReference>
<sequence>MINYEEKMLETLADKYRKSKKDRGTNVIARRTKLNPSQLYKNYNRNDGDMAQIEAVNQAVYRCCEKGFVTYEEKGFSSEIQSIYLVDERIEEIENYLETTYGYEPKSVKRQYVEGMIATYGGCSPAAEQECEKLRQALKKNRIPPRYHQTEDLLKALIFIENNREDLYLREVSSLIYGDSKYLEEKVLGPVCRALRAYRGRPCGEMEMEDEILEEYHITREKQKLCLKGDVTVRISGKELELGLLPNGMELFVDELHKIQQIQVHGTVFTTVENYTSWLRCRSSKEAFFYLGGYATRYQRDFLKKIYSDNPALVYRHFGDIDAGGLYIHEHLCRVTGIPFQMYRMSRVELEDERFQSCLHPLTEQDRIRLKSLEEKEEYRELAVYMLEHGVKLEQEIISYCDFAGETGKAYTAAYS</sequence>
<proteinExistence type="predicted"/>
<protein>
    <submittedName>
        <fullName evidence="2">DUF2399 domain-containing protein</fullName>
    </submittedName>
</protein>
<dbReference type="InterPro" id="IPR024534">
    <property type="entry name" value="JetD_C"/>
</dbReference>
<dbReference type="SUPFAM" id="SSF56726">
    <property type="entry name" value="DNA topoisomerase IV, alpha subunit"/>
    <property type="match status" value="1"/>
</dbReference>
<dbReference type="Pfam" id="PF09983">
    <property type="entry name" value="JetD_C"/>
    <property type="match status" value="1"/>
</dbReference>
<organism evidence="2 3">
    <name type="scientific">Candidatus Pullilachnospira gallistercoris</name>
    <dbReference type="NCBI Taxonomy" id="2840911"/>
    <lineage>
        <taxon>Bacteria</taxon>
        <taxon>Bacillati</taxon>
        <taxon>Bacillota</taxon>
        <taxon>Clostridia</taxon>
        <taxon>Lachnospirales</taxon>
        <taxon>Lachnospiraceae</taxon>
        <taxon>Lachnospiraceae incertae sedis</taxon>
        <taxon>Candidatus Pullilachnospira</taxon>
    </lineage>
</organism>
<evidence type="ECO:0000313" key="2">
    <source>
        <dbReference type="EMBL" id="HIR71678.1"/>
    </source>
</evidence>
<dbReference type="Proteomes" id="UP000823912">
    <property type="component" value="Unassembled WGS sequence"/>
</dbReference>
<accession>A0A9D1EBD1</accession>
<evidence type="ECO:0000313" key="3">
    <source>
        <dbReference type="Proteomes" id="UP000823912"/>
    </source>
</evidence>
<dbReference type="AlphaFoldDB" id="A0A9D1EBD1"/>
<dbReference type="InterPro" id="IPR036078">
    <property type="entry name" value="Spo11/TopoVI_A_sf"/>
</dbReference>
<dbReference type="EMBL" id="DVHM01000181">
    <property type="protein sequence ID" value="HIR71678.1"/>
    <property type="molecule type" value="Genomic_DNA"/>
</dbReference>
<reference evidence="2" key="1">
    <citation type="submission" date="2020-10" db="EMBL/GenBank/DDBJ databases">
        <authorList>
            <person name="Gilroy R."/>
        </authorList>
    </citation>
    <scope>NUCLEOTIDE SEQUENCE</scope>
    <source>
        <strain evidence="2">ChiSjej5B23-6657</strain>
    </source>
</reference>
<comment type="caution">
    <text evidence="2">The sequence shown here is derived from an EMBL/GenBank/DDBJ whole genome shotgun (WGS) entry which is preliminary data.</text>
</comment>
<reference evidence="2" key="2">
    <citation type="journal article" date="2021" name="PeerJ">
        <title>Extensive microbial diversity within the chicken gut microbiome revealed by metagenomics and culture.</title>
        <authorList>
            <person name="Gilroy R."/>
            <person name="Ravi A."/>
            <person name="Getino M."/>
            <person name="Pursley I."/>
            <person name="Horton D.L."/>
            <person name="Alikhan N.F."/>
            <person name="Baker D."/>
            <person name="Gharbi K."/>
            <person name="Hall N."/>
            <person name="Watson M."/>
            <person name="Adriaenssens E.M."/>
            <person name="Foster-Nyarko E."/>
            <person name="Jarju S."/>
            <person name="Secka A."/>
            <person name="Antonio M."/>
            <person name="Oren A."/>
            <person name="Chaudhuri R.R."/>
            <person name="La Ragione R."/>
            <person name="Hildebrand F."/>
            <person name="Pallen M.J."/>
        </authorList>
    </citation>
    <scope>NUCLEOTIDE SEQUENCE</scope>
    <source>
        <strain evidence="2">ChiSjej5B23-6657</strain>
    </source>
</reference>